<name>A0A5C8P055_9BACI</name>
<evidence type="ECO:0000256" key="2">
    <source>
        <dbReference type="SAM" id="MobiDB-lite"/>
    </source>
</evidence>
<dbReference type="InterPro" id="IPR029044">
    <property type="entry name" value="Nucleotide-diphossugar_trans"/>
</dbReference>
<feature type="compositionally biased region" description="Basic and acidic residues" evidence="2">
    <location>
        <begin position="11"/>
        <end position="24"/>
    </location>
</feature>
<evidence type="ECO:0000313" key="4">
    <source>
        <dbReference type="EMBL" id="TXL66677.1"/>
    </source>
</evidence>
<evidence type="ECO:0000259" key="3">
    <source>
        <dbReference type="Pfam" id="PF00535"/>
    </source>
</evidence>
<dbReference type="InterPro" id="IPR001173">
    <property type="entry name" value="Glyco_trans_2-like"/>
</dbReference>
<dbReference type="CDD" id="cd00761">
    <property type="entry name" value="Glyco_tranf_GTA_type"/>
    <property type="match status" value="1"/>
</dbReference>
<keyword evidence="4" id="KW-0808">Transferase</keyword>
<keyword evidence="5" id="KW-1185">Reference proteome</keyword>
<evidence type="ECO:0000256" key="1">
    <source>
        <dbReference type="ARBA" id="ARBA00006739"/>
    </source>
</evidence>
<evidence type="ECO:0000313" key="5">
    <source>
        <dbReference type="Proteomes" id="UP000321574"/>
    </source>
</evidence>
<dbReference type="PANTHER" id="PTHR22916:SF3">
    <property type="entry name" value="UDP-GLCNAC:BETAGAL BETA-1,3-N-ACETYLGLUCOSAMINYLTRANSFERASE-LIKE PROTEIN 1"/>
    <property type="match status" value="1"/>
</dbReference>
<comment type="similarity">
    <text evidence="1">Belongs to the glycosyltransferase 2 family.</text>
</comment>
<organism evidence="4 5">
    <name type="scientific">Cerasibacillus terrae</name>
    <dbReference type="NCBI Taxonomy" id="2498845"/>
    <lineage>
        <taxon>Bacteria</taxon>
        <taxon>Bacillati</taxon>
        <taxon>Bacillota</taxon>
        <taxon>Bacilli</taxon>
        <taxon>Bacillales</taxon>
        <taxon>Bacillaceae</taxon>
        <taxon>Cerasibacillus</taxon>
    </lineage>
</organism>
<dbReference type="PANTHER" id="PTHR22916">
    <property type="entry name" value="GLYCOSYLTRANSFERASE"/>
    <property type="match status" value="1"/>
</dbReference>
<sequence length="716" mass="83128">MCQPMNKKNHRQNEQHKTEELQAKLNQKRIELAKKSSEYKQTEAKLEELKQEFNAVKQSKLWRFMNPAKVKQSIRSFGAYLLGRRNPKQLYSSAYKRKKASNDLKKYKYHLYNLGFTEKALMDIEYLFEESTNPYLLRAIAWELALWYAGDYSELGAKQALTYLDVAEDGETDTNQLRCIAIIKAECYNILDENNEGKQVIHKMLEKQEHHDLYLALANLEETLEGRLTYFNKVMDMYKIAPIMFQDGGTTYDDLRTVPIEHRVTDGPKVSVILPAYKAEDGIQTAIESILSQTWQNLELIIVDDCSPDNTLEVIKSYAEKDDRIKYFQTPSNSGPYVARNIALQYATGEYVTVNDADDWSHAEKIEKQVTHLQENENIIANTSAHARLTEELKVYRRGTPGKYIFPNMSSLMFRRKPVIEKLGSWDCVRFAADGEFKRRLIQVFGKDSVVNLKSGPLSLPRQSVTSLTASSAFGYNGFFMGARKEYVEAFTTYHEAADTLYYPYPQDRRLFPVPEPMWPTREDKQSGFRPFDVVIAADFSKLEGSYQHIIDMIQMNKKLHLRTGLLQMASYGTHHKQKVHPSIRRQVDGEDVQIIVYGEKIKCGIIIMCNPEIIQYKQDYIPKIDTTMAIIIIPNPPKFKGERKYSLRECSRNLIDYFGVKGRWLPINSHVRKQLIADSKKELRFITLSKEDWLQDNQLNEQEYKARLESWLIED</sequence>
<comment type="caution">
    <text evidence="4">The sequence shown here is derived from an EMBL/GenBank/DDBJ whole genome shotgun (WGS) entry which is preliminary data.</text>
</comment>
<protein>
    <submittedName>
        <fullName evidence="4">Glycosyltransferase</fullName>
    </submittedName>
</protein>
<reference evidence="4 5" key="1">
    <citation type="submission" date="2019-06" db="EMBL/GenBank/DDBJ databases">
        <title>Cerasibacillus sp. nov., isolated from maize field.</title>
        <authorList>
            <person name="Lin S.-Y."/>
            <person name="Tsai C.-F."/>
            <person name="Young C.-C."/>
        </authorList>
    </citation>
    <scope>NUCLEOTIDE SEQUENCE [LARGE SCALE GENOMIC DNA]</scope>
    <source>
        <strain evidence="4 5">CC-CFT480</strain>
    </source>
</reference>
<proteinExistence type="inferred from homology"/>
<dbReference type="OrthoDB" id="396512at2"/>
<dbReference type="AlphaFoldDB" id="A0A5C8P055"/>
<dbReference type="Pfam" id="PF00535">
    <property type="entry name" value="Glycos_transf_2"/>
    <property type="match status" value="1"/>
</dbReference>
<dbReference type="Gene3D" id="3.90.550.10">
    <property type="entry name" value="Spore Coat Polysaccharide Biosynthesis Protein SpsA, Chain A"/>
    <property type="match status" value="1"/>
</dbReference>
<dbReference type="EMBL" id="VDUW01000002">
    <property type="protein sequence ID" value="TXL66677.1"/>
    <property type="molecule type" value="Genomic_DNA"/>
</dbReference>
<feature type="region of interest" description="Disordered" evidence="2">
    <location>
        <begin position="1"/>
        <end position="24"/>
    </location>
</feature>
<accession>A0A5C8P055</accession>
<feature type="domain" description="Glycosyltransferase 2-like" evidence="3">
    <location>
        <begin position="271"/>
        <end position="398"/>
    </location>
</feature>
<dbReference type="Proteomes" id="UP000321574">
    <property type="component" value="Unassembled WGS sequence"/>
</dbReference>
<dbReference type="GO" id="GO:0016758">
    <property type="term" value="F:hexosyltransferase activity"/>
    <property type="evidence" value="ECO:0007669"/>
    <property type="project" value="UniProtKB-ARBA"/>
</dbReference>
<gene>
    <name evidence="4" type="ORF">FHP05_04650</name>
</gene>
<dbReference type="SUPFAM" id="SSF53448">
    <property type="entry name" value="Nucleotide-diphospho-sugar transferases"/>
    <property type="match status" value="1"/>
</dbReference>